<dbReference type="InterPro" id="IPR049704">
    <property type="entry name" value="Aminotrans_3_PPA_site"/>
</dbReference>
<organism evidence="8">
    <name type="scientific">uncultured Thiotrichaceae bacterium</name>
    <dbReference type="NCBI Taxonomy" id="298394"/>
    <lineage>
        <taxon>Bacteria</taxon>
        <taxon>Pseudomonadati</taxon>
        <taxon>Pseudomonadota</taxon>
        <taxon>Gammaproteobacteria</taxon>
        <taxon>Thiotrichales</taxon>
        <taxon>Thiotrichaceae</taxon>
        <taxon>environmental samples</taxon>
    </lineage>
</organism>
<comment type="pathway">
    <text evidence="2">Porphyrin-containing compound metabolism; protoporphyrin-IX biosynthesis; 5-aminolevulinate from L-glutamyl-tRNA(Glu): step 2/2.</text>
</comment>
<dbReference type="AlphaFoldDB" id="A0A6S6S2X1"/>
<dbReference type="GO" id="GO:0042286">
    <property type="term" value="F:glutamate-1-semialdehyde 2,1-aminomutase activity"/>
    <property type="evidence" value="ECO:0007669"/>
    <property type="project" value="UniProtKB-UniRule"/>
</dbReference>
<dbReference type="InterPro" id="IPR005814">
    <property type="entry name" value="Aminotrans_3"/>
</dbReference>
<evidence type="ECO:0000313" key="8">
    <source>
        <dbReference type="EMBL" id="CAA6802003.1"/>
    </source>
</evidence>
<dbReference type="FunFam" id="3.40.640.10:FF:000021">
    <property type="entry name" value="Glutamate-1-semialdehyde 2,1-aminomutase"/>
    <property type="match status" value="1"/>
</dbReference>
<dbReference type="NCBIfam" id="NF000818">
    <property type="entry name" value="PRK00062.1"/>
    <property type="match status" value="1"/>
</dbReference>
<evidence type="ECO:0000256" key="7">
    <source>
        <dbReference type="HAMAP-Rule" id="MF_00375"/>
    </source>
</evidence>
<evidence type="ECO:0000256" key="3">
    <source>
        <dbReference type="ARBA" id="ARBA00008981"/>
    </source>
</evidence>
<evidence type="ECO:0000256" key="1">
    <source>
        <dbReference type="ARBA" id="ARBA00001933"/>
    </source>
</evidence>
<name>A0A6S6S2X1_9GAMM</name>
<dbReference type="PANTHER" id="PTHR43713">
    <property type="entry name" value="GLUTAMATE-1-SEMIALDEHYDE 2,1-AMINOMUTASE"/>
    <property type="match status" value="1"/>
</dbReference>
<dbReference type="InterPro" id="IPR004639">
    <property type="entry name" value="4pyrrol_synth_GluAld_NH2Trfase"/>
</dbReference>
<dbReference type="InterPro" id="IPR015422">
    <property type="entry name" value="PyrdxlP-dep_Trfase_small"/>
</dbReference>
<dbReference type="InterPro" id="IPR015421">
    <property type="entry name" value="PyrdxlP-dep_Trfase_major"/>
</dbReference>
<comment type="subunit">
    <text evidence="7">Homodimer.</text>
</comment>
<keyword evidence="4 7" id="KW-0663">Pyridoxal phosphate</keyword>
<keyword evidence="8" id="KW-0032">Aminotransferase</keyword>
<keyword evidence="7" id="KW-0963">Cytoplasm</keyword>
<reference evidence="8" key="1">
    <citation type="submission" date="2020-01" db="EMBL/GenBank/DDBJ databases">
        <authorList>
            <person name="Meier V. D."/>
            <person name="Meier V D."/>
        </authorList>
    </citation>
    <scope>NUCLEOTIDE SEQUENCE</scope>
    <source>
        <strain evidence="8">HLG_WM_MAG_07</strain>
    </source>
</reference>
<comment type="cofactor">
    <cofactor evidence="1 7">
        <name>pyridoxal 5'-phosphate</name>
        <dbReference type="ChEBI" id="CHEBI:597326"/>
    </cofactor>
</comment>
<dbReference type="PROSITE" id="PS00600">
    <property type="entry name" value="AA_TRANSFER_CLASS_3"/>
    <property type="match status" value="1"/>
</dbReference>
<dbReference type="CDD" id="cd00610">
    <property type="entry name" value="OAT_like"/>
    <property type="match status" value="1"/>
</dbReference>
<keyword evidence="5 7" id="KW-0413">Isomerase</keyword>
<dbReference type="NCBIfam" id="TIGR00713">
    <property type="entry name" value="hemL"/>
    <property type="match status" value="1"/>
</dbReference>
<dbReference type="EC" id="5.4.3.8" evidence="7"/>
<sequence>MSQSEVLFDKAQKCIPGGVNSPVRAFKSVGGTPVFIESAKDAYLFDADGKKYIDYVGSWGPMIAGHSHPDIIQAVQEAAARGLSYGAPTEIEITIAQRICEIVPSIEMVRMVNSGTEATMSAIRLARGFTNRDKIVKFEGGYHGHGDSLLVKAGSGALTFGEPNSPGVPASLAEHTITLDYNNAQQVRDLFTDIGDQIACIIVEPVSGNMNCIPPVEGFLETLREVCTKHESVLIFDEVMTGFRVARGGAQEHYNVMPDITTLGKIMGGGMPVGAFGGRKDIMNHLSPTGPVYQAGTLSGNPVAMAAGLATLEIISAEGFYEGLTQKTTQLLEGLQTVADHNGIDFTTNQVGGMFGFFFTDADSVENFAQVTACNIERFNAFFHGMLREGVYLAPSAYEAGFVSTAHTEADIEATVHAANKVFATLA</sequence>
<dbReference type="SUPFAM" id="SSF53383">
    <property type="entry name" value="PLP-dependent transferases"/>
    <property type="match status" value="1"/>
</dbReference>
<protein>
    <recommendedName>
        <fullName evidence="7">Glutamate-1-semialdehyde 2,1-aminomutase</fullName>
        <shortName evidence="7">GSA</shortName>
        <ecNumber evidence="7">5.4.3.8</ecNumber>
    </recommendedName>
    <alternativeName>
        <fullName evidence="7">Glutamate-1-semialdehyde aminotransferase</fullName>
        <shortName evidence="7">GSA-AT</shortName>
    </alternativeName>
</protein>
<dbReference type="UniPathway" id="UPA00251">
    <property type="reaction ID" value="UER00317"/>
</dbReference>
<dbReference type="EMBL" id="CACVAY010000010">
    <property type="protein sequence ID" value="CAA6802003.1"/>
    <property type="molecule type" value="Genomic_DNA"/>
</dbReference>
<evidence type="ECO:0000256" key="4">
    <source>
        <dbReference type="ARBA" id="ARBA00022898"/>
    </source>
</evidence>
<keyword evidence="6 7" id="KW-0627">Porphyrin biosynthesis</keyword>
<evidence type="ECO:0000256" key="2">
    <source>
        <dbReference type="ARBA" id="ARBA00004819"/>
    </source>
</evidence>
<accession>A0A6S6S2X1</accession>
<dbReference type="Gene3D" id="3.40.640.10">
    <property type="entry name" value="Type I PLP-dependent aspartate aminotransferase-like (Major domain)"/>
    <property type="match status" value="1"/>
</dbReference>
<comment type="subcellular location">
    <subcellularLocation>
        <location evidence="7">Cytoplasm</location>
    </subcellularLocation>
</comment>
<evidence type="ECO:0000256" key="6">
    <source>
        <dbReference type="ARBA" id="ARBA00023244"/>
    </source>
</evidence>
<dbReference type="GO" id="GO:0030170">
    <property type="term" value="F:pyridoxal phosphate binding"/>
    <property type="evidence" value="ECO:0007669"/>
    <property type="project" value="InterPro"/>
</dbReference>
<keyword evidence="8" id="KW-0808">Transferase</keyword>
<evidence type="ECO:0000256" key="5">
    <source>
        <dbReference type="ARBA" id="ARBA00023235"/>
    </source>
</evidence>
<comment type="similarity">
    <text evidence="3 7">Belongs to the class-III pyridoxal-phosphate-dependent aminotransferase family. HemL subfamily.</text>
</comment>
<dbReference type="GO" id="GO:0005737">
    <property type="term" value="C:cytoplasm"/>
    <property type="evidence" value="ECO:0007669"/>
    <property type="project" value="UniProtKB-SubCell"/>
</dbReference>
<dbReference type="InterPro" id="IPR015424">
    <property type="entry name" value="PyrdxlP-dep_Trfase"/>
</dbReference>
<dbReference type="HAMAP" id="MF_00375">
    <property type="entry name" value="HemL_aminotrans_3"/>
    <property type="match status" value="1"/>
</dbReference>
<gene>
    <name evidence="7" type="primary">hemL</name>
    <name evidence="8" type="ORF">HELGO_WM10618</name>
</gene>
<dbReference type="Gene3D" id="3.90.1150.10">
    <property type="entry name" value="Aspartate Aminotransferase, domain 1"/>
    <property type="match status" value="1"/>
</dbReference>
<dbReference type="GO" id="GO:0006782">
    <property type="term" value="P:protoporphyrinogen IX biosynthetic process"/>
    <property type="evidence" value="ECO:0007669"/>
    <property type="project" value="UniProtKB-UniRule"/>
</dbReference>
<proteinExistence type="inferred from homology"/>
<dbReference type="PANTHER" id="PTHR43713:SF3">
    <property type="entry name" value="GLUTAMATE-1-SEMIALDEHYDE 2,1-AMINOMUTASE 1, CHLOROPLASTIC-RELATED"/>
    <property type="match status" value="1"/>
</dbReference>
<feature type="modified residue" description="N6-(pyridoxal phosphate)lysine" evidence="7">
    <location>
        <position position="265"/>
    </location>
</feature>
<dbReference type="Pfam" id="PF00202">
    <property type="entry name" value="Aminotran_3"/>
    <property type="match status" value="1"/>
</dbReference>
<dbReference type="GO" id="GO:0008483">
    <property type="term" value="F:transaminase activity"/>
    <property type="evidence" value="ECO:0007669"/>
    <property type="project" value="UniProtKB-KW"/>
</dbReference>
<comment type="catalytic activity">
    <reaction evidence="7">
        <text>(S)-4-amino-5-oxopentanoate = 5-aminolevulinate</text>
        <dbReference type="Rhea" id="RHEA:14265"/>
        <dbReference type="ChEBI" id="CHEBI:57501"/>
        <dbReference type="ChEBI" id="CHEBI:356416"/>
        <dbReference type="EC" id="5.4.3.8"/>
    </reaction>
</comment>